<dbReference type="Proteomes" id="UP000251213">
    <property type="component" value="Unassembled WGS sequence"/>
</dbReference>
<reference evidence="4 5" key="2">
    <citation type="submission" date="2018-06" db="EMBL/GenBank/DDBJ databases">
        <authorList>
            <person name="Zhirakovskaya E."/>
        </authorList>
    </citation>
    <scope>NUCLEOTIDE SEQUENCE [LARGE SCALE GENOMIC DNA]</scope>
    <source>
        <strain evidence="4 5">FBKL4.011</strain>
    </source>
</reference>
<protein>
    <submittedName>
        <fullName evidence="4">LytR family transcriptional regulator</fullName>
    </submittedName>
</protein>
<evidence type="ECO:0000256" key="2">
    <source>
        <dbReference type="SAM" id="Phobius"/>
    </source>
</evidence>
<keyword evidence="2" id="KW-0812">Transmembrane</keyword>
<gene>
    <name evidence="4" type="ORF">DL897_09700</name>
</gene>
<dbReference type="InterPro" id="IPR004474">
    <property type="entry name" value="LytR_CpsA_psr"/>
</dbReference>
<dbReference type="Pfam" id="PF03816">
    <property type="entry name" value="LytR_cpsA_psr"/>
    <property type="match status" value="1"/>
</dbReference>
<reference evidence="4 5" key="1">
    <citation type="submission" date="2018-06" db="EMBL/GenBank/DDBJ databases">
        <title>Thermoflavimicrobium daqus sp. nov., a thermophilic microbe isolated from Moutai-flavour Daqu.</title>
        <authorList>
            <person name="Wang X."/>
            <person name="Zhou H."/>
        </authorList>
    </citation>
    <scope>NUCLEOTIDE SEQUENCE [LARGE SCALE GENOMIC DNA]</scope>
    <source>
        <strain evidence="4 5">FBKL4.011</strain>
    </source>
</reference>
<dbReference type="NCBIfam" id="TIGR00350">
    <property type="entry name" value="lytR_cpsA_psr"/>
    <property type="match status" value="1"/>
</dbReference>
<dbReference type="InterPro" id="IPR050922">
    <property type="entry name" value="LytR/CpsA/Psr_CW_biosynth"/>
</dbReference>
<evidence type="ECO:0000256" key="1">
    <source>
        <dbReference type="ARBA" id="ARBA00006068"/>
    </source>
</evidence>
<comment type="similarity">
    <text evidence="1">Belongs to the LytR/CpsA/Psr (LCP) family.</text>
</comment>
<dbReference type="Gene3D" id="3.40.630.190">
    <property type="entry name" value="LCP protein"/>
    <property type="match status" value="1"/>
</dbReference>
<dbReference type="AlphaFoldDB" id="A0A364K5L3"/>
<keyword evidence="5" id="KW-1185">Reference proteome</keyword>
<keyword evidence="2" id="KW-0472">Membrane</keyword>
<dbReference type="EMBL" id="QJKK01000004">
    <property type="protein sequence ID" value="RAL24571.1"/>
    <property type="molecule type" value="Genomic_DNA"/>
</dbReference>
<evidence type="ECO:0000313" key="4">
    <source>
        <dbReference type="EMBL" id="RAL24571.1"/>
    </source>
</evidence>
<dbReference type="PANTHER" id="PTHR33392:SF6">
    <property type="entry name" value="POLYISOPRENYL-TEICHOIC ACID--PEPTIDOGLYCAN TEICHOIC ACID TRANSFERASE TAGU"/>
    <property type="match status" value="1"/>
</dbReference>
<keyword evidence="2" id="KW-1133">Transmembrane helix</keyword>
<comment type="caution">
    <text evidence="4">The sequence shown here is derived from an EMBL/GenBank/DDBJ whole genome shotgun (WGS) entry which is preliminary data.</text>
</comment>
<sequence>MIREWGSSIMSNSKPIRKKMYRILTIIGAIFLVIIIYYAYVLYTTAHRAYEPPKQTKSDKRTQMVDFSEDPISLLLLGVDQRLGDIGRADTIIYLALNPKQKNIYLTNIPRDTLVYIPKHGQDKINHSYAFGGVDLAKHTVEHFLDLPVDGYVKINMQGLESMVDALGGIQVHVPFNFSYHGSSFYKGNMHLNGKQALAFVQMRKEDPEGDIGRNKRQQEVIRAIIHKGTQFRSLTKLDDMMEQVGTQIRTDLSPWKLFTLQQNYKNISDQNMTSLSFHTVPVTRHGVFYWMIKKREVERVRTILARQLELSMSSTISSDISHKKSLITK</sequence>
<organism evidence="4 5">
    <name type="scientific">Thermoflavimicrobium daqui</name>
    <dbReference type="NCBI Taxonomy" id="2137476"/>
    <lineage>
        <taxon>Bacteria</taxon>
        <taxon>Bacillati</taxon>
        <taxon>Bacillota</taxon>
        <taxon>Bacilli</taxon>
        <taxon>Bacillales</taxon>
        <taxon>Thermoactinomycetaceae</taxon>
        <taxon>Thermoflavimicrobium</taxon>
    </lineage>
</organism>
<accession>A0A364K5L3</accession>
<feature type="domain" description="Cell envelope-related transcriptional attenuator" evidence="3">
    <location>
        <begin position="88"/>
        <end position="228"/>
    </location>
</feature>
<feature type="transmembrane region" description="Helical" evidence="2">
    <location>
        <begin position="21"/>
        <end position="43"/>
    </location>
</feature>
<dbReference type="PANTHER" id="PTHR33392">
    <property type="entry name" value="POLYISOPRENYL-TEICHOIC ACID--PEPTIDOGLYCAN TEICHOIC ACID TRANSFERASE TAGU"/>
    <property type="match status" value="1"/>
</dbReference>
<evidence type="ECO:0000259" key="3">
    <source>
        <dbReference type="Pfam" id="PF03816"/>
    </source>
</evidence>
<proteinExistence type="inferred from homology"/>
<evidence type="ECO:0000313" key="5">
    <source>
        <dbReference type="Proteomes" id="UP000251213"/>
    </source>
</evidence>
<dbReference type="OrthoDB" id="27330at2"/>
<name>A0A364K5L3_9BACL</name>